<sequence>MVDLQSSIVVAAYVLTVILCTVLKSPFMSVSNREGFLAFTELTPIFLIAMKNLILSLFLGLRTCANWEADYTCSYPVRNSWLVYQGPFPAPCPLPLTNVRGTQPLSVFASPPSTTRISPSSCPQGNALGVRVNLVYSTPMCTKQTTRSSPRFTDLSLDEDEEGSTTK</sequence>
<keyword evidence="4" id="KW-1185">Reference proteome</keyword>
<accession>A0A9W8MSV1</accession>
<feature type="transmembrane region" description="Helical" evidence="2">
    <location>
        <begin position="6"/>
        <end position="23"/>
    </location>
</feature>
<comment type="caution">
    <text evidence="3">The sequence shown here is derived from an EMBL/GenBank/DDBJ whole genome shotgun (WGS) entry which is preliminary data.</text>
</comment>
<dbReference type="EMBL" id="JANKHO010001561">
    <property type="protein sequence ID" value="KAJ3500684.1"/>
    <property type="molecule type" value="Genomic_DNA"/>
</dbReference>
<keyword evidence="2" id="KW-0472">Membrane</keyword>
<name>A0A9W8MSV1_9AGAR</name>
<organism evidence="3 4">
    <name type="scientific">Agrocybe chaxingu</name>
    <dbReference type="NCBI Taxonomy" id="84603"/>
    <lineage>
        <taxon>Eukaryota</taxon>
        <taxon>Fungi</taxon>
        <taxon>Dikarya</taxon>
        <taxon>Basidiomycota</taxon>
        <taxon>Agaricomycotina</taxon>
        <taxon>Agaricomycetes</taxon>
        <taxon>Agaricomycetidae</taxon>
        <taxon>Agaricales</taxon>
        <taxon>Agaricineae</taxon>
        <taxon>Strophariaceae</taxon>
        <taxon>Agrocybe</taxon>
    </lineage>
</organism>
<evidence type="ECO:0000313" key="4">
    <source>
        <dbReference type="Proteomes" id="UP001148786"/>
    </source>
</evidence>
<dbReference type="Proteomes" id="UP001148786">
    <property type="component" value="Unassembled WGS sequence"/>
</dbReference>
<evidence type="ECO:0000313" key="3">
    <source>
        <dbReference type="EMBL" id="KAJ3500684.1"/>
    </source>
</evidence>
<feature type="transmembrane region" description="Helical" evidence="2">
    <location>
        <begin position="35"/>
        <end position="61"/>
    </location>
</feature>
<dbReference type="OrthoDB" id="3944240at2759"/>
<evidence type="ECO:0000256" key="1">
    <source>
        <dbReference type="SAM" id="MobiDB-lite"/>
    </source>
</evidence>
<feature type="region of interest" description="Disordered" evidence="1">
    <location>
        <begin position="144"/>
        <end position="167"/>
    </location>
</feature>
<feature type="compositionally biased region" description="Acidic residues" evidence="1">
    <location>
        <begin position="156"/>
        <end position="167"/>
    </location>
</feature>
<keyword evidence="2" id="KW-0812">Transmembrane</keyword>
<gene>
    <name evidence="3" type="ORF">NLJ89_g9683</name>
</gene>
<protein>
    <submittedName>
        <fullName evidence="3">Uncharacterized protein</fullName>
    </submittedName>
</protein>
<keyword evidence="2" id="KW-1133">Transmembrane helix</keyword>
<dbReference type="AlphaFoldDB" id="A0A9W8MSV1"/>
<proteinExistence type="predicted"/>
<reference evidence="3" key="1">
    <citation type="submission" date="2022-07" db="EMBL/GenBank/DDBJ databases">
        <title>Genome Sequence of Agrocybe chaxingu.</title>
        <authorList>
            <person name="Buettner E."/>
        </authorList>
    </citation>
    <scope>NUCLEOTIDE SEQUENCE</scope>
    <source>
        <strain evidence="3">MP-N11</strain>
    </source>
</reference>
<evidence type="ECO:0000256" key="2">
    <source>
        <dbReference type="SAM" id="Phobius"/>
    </source>
</evidence>